<evidence type="ECO:0000313" key="2">
    <source>
        <dbReference type="EMBL" id="KAI7837870.1"/>
    </source>
</evidence>
<dbReference type="PROSITE" id="PS00374">
    <property type="entry name" value="MGMT"/>
    <property type="match status" value="1"/>
</dbReference>
<dbReference type="InterPro" id="IPR001497">
    <property type="entry name" value="MethylDNA_cys_MeTrfase_AS"/>
</dbReference>
<dbReference type="InterPro" id="IPR029063">
    <property type="entry name" value="SAM-dependent_MTases_sf"/>
</dbReference>
<sequence>MKGSRSLPVRSRHRLSFTAPLPAAARLPADMASLTAAERLQLLARSWTTVAEGYRSNFVHRFAPWTQDTLRAFVQAGASLPGGTIAVPACGPGQELPLLAAAFPCHRIVGVDLSEGMAALARQLVQQQGLQGQVEVRVGDASRLDKLAPLAGVVSVFGLQQMPQPAAVLANWTQALAPGGVLCVCFWPQVVEERGPWQLLTALTASFRPQTEWEQGIPGDALREGAQLLQDERISHDMEWPSVSSFWDGMTRAGPWHSRRLAFGDEHMEELRQKFMQQPEYSNSDAPVQHTATARLVCLRRTQAQAAL</sequence>
<proteinExistence type="predicted"/>
<dbReference type="PANTHER" id="PTHR43591">
    <property type="entry name" value="METHYLTRANSFERASE"/>
    <property type="match status" value="1"/>
</dbReference>
<dbReference type="InterPro" id="IPR041698">
    <property type="entry name" value="Methyltransf_25"/>
</dbReference>
<feature type="domain" description="Methyltransferase" evidence="1">
    <location>
        <begin position="89"/>
        <end position="180"/>
    </location>
</feature>
<dbReference type="Gene3D" id="3.40.50.150">
    <property type="entry name" value="Vaccinia Virus protein VP39"/>
    <property type="match status" value="1"/>
</dbReference>
<gene>
    <name evidence="2" type="ORF">COHA_008357</name>
</gene>
<dbReference type="CDD" id="cd02440">
    <property type="entry name" value="AdoMet_MTases"/>
    <property type="match status" value="1"/>
</dbReference>
<organism evidence="2 3">
    <name type="scientific">Chlorella ohadii</name>
    <dbReference type="NCBI Taxonomy" id="2649997"/>
    <lineage>
        <taxon>Eukaryota</taxon>
        <taxon>Viridiplantae</taxon>
        <taxon>Chlorophyta</taxon>
        <taxon>core chlorophytes</taxon>
        <taxon>Trebouxiophyceae</taxon>
        <taxon>Chlorellales</taxon>
        <taxon>Chlorellaceae</taxon>
        <taxon>Chlorella clade</taxon>
        <taxon>Chlorella</taxon>
    </lineage>
</organism>
<reference evidence="2" key="1">
    <citation type="submission" date="2020-11" db="EMBL/GenBank/DDBJ databases">
        <title>Chlorella ohadii genome sequencing and assembly.</title>
        <authorList>
            <person name="Murik O."/>
            <person name="Treves H."/>
            <person name="Kedem I."/>
            <person name="Shotland Y."/>
            <person name="Kaplan A."/>
        </authorList>
    </citation>
    <scope>NUCLEOTIDE SEQUENCE</scope>
    <source>
        <strain evidence="2">1</strain>
    </source>
</reference>
<dbReference type="SUPFAM" id="SSF53335">
    <property type="entry name" value="S-adenosyl-L-methionine-dependent methyltransferases"/>
    <property type="match status" value="1"/>
</dbReference>
<protein>
    <recommendedName>
        <fullName evidence="1">Methyltransferase domain-containing protein</fullName>
    </recommendedName>
</protein>
<dbReference type="Pfam" id="PF13649">
    <property type="entry name" value="Methyltransf_25"/>
    <property type="match status" value="1"/>
</dbReference>
<evidence type="ECO:0000313" key="3">
    <source>
        <dbReference type="Proteomes" id="UP001205105"/>
    </source>
</evidence>
<dbReference type="Proteomes" id="UP001205105">
    <property type="component" value="Unassembled WGS sequence"/>
</dbReference>
<comment type="caution">
    <text evidence="2">The sequence shown here is derived from an EMBL/GenBank/DDBJ whole genome shotgun (WGS) entry which is preliminary data.</text>
</comment>
<keyword evidence="3" id="KW-1185">Reference proteome</keyword>
<dbReference type="AlphaFoldDB" id="A0AAD5DLL3"/>
<dbReference type="EMBL" id="JADXDR010000142">
    <property type="protein sequence ID" value="KAI7837870.1"/>
    <property type="molecule type" value="Genomic_DNA"/>
</dbReference>
<name>A0AAD5DLL3_9CHLO</name>
<accession>A0AAD5DLL3</accession>
<evidence type="ECO:0000259" key="1">
    <source>
        <dbReference type="Pfam" id="PF13649"/>
    </source>
</evidence>
<dbReference type="GO" id="GO:0006281">
    <property type="term" value="P:DNA repair"/>
    <property type="evidence" value="ECO:0007669"/>
    <property type="project" value="InterPro"/>
</dbReference>
<dbReference type="GO" id="GO:0003908">
    <property type="term" value="F:methylated-DNA-[protein]-cysteine S-methyltransferase activity"/>
    <property type="evidence" value="ECO:0007669"/>
    <property type="project" value="InterPro"/>
</dbReference>